<dbReference type="Gene3D" id="3.30.50.10">
    <property type="entry name" value="Erythroid Transcription Factor GATA-1, subunit A"/>
    <property type="match status" value="1"/>
</dbReference>
<dbReference type="PANTHER" id="PTHR10071:SF337">
    <property type="entry name" value="GATA-BINDING FACTOR A"/>
    <property type="match status" value="1"/>
</dbReference>
<dbReference type="GO" id="GO:0045944">
    <property type="term" value="P:positive regulation of transcription by RNA polymerase II"/>
    <property type="evidence" value="ECO:0007669"/>
    <property type="project" value="TreeGrafter"/>
</dbReference>
<keyword evidence="7" id="KW-0539">Nucleus</keyword>
<evidence type="ECO:0000256" key="5">
    <source>
        <dbReference type="ARBA" id="ARBA00023015"/>
    </source>
</evidence>
<dbReference type="InterPro" id="IPR000679">
    <property type="entry name" value="Znf_GATA"/>
</dbReference>
<evidence type="ECO:0000256" key="2">
    <source>
        <dbReference type="ARBA" id="ARBA00022723"/>
    </source>
</evidence>
<keyword evidence="4" id="KW-0862">Zinc</keyword>
<dbReference type="PANTHER" id="PTHR10071">
    <property type="entry name" value="TRANSCRIPTION FACTOR GATA FAMILY MEMBER"/>
    <property type="match status" value="1"/>
</dbReference>
<dbReference type="GO" id="GO:0000978">
    <property type="term" value="F:RNA polymerase II cis-regulatory region sequence-specific DNA binding"/>
    <property type="evidence" value="ECO:0007669"/>
    <property type="project" value="TreeGrafter"/>
</dbReference>
<evidence type="ECO:0000313" key="11">
    <source>
        <dbReference type="EnsemblMetazoa" id="MESCA006461-PA"/>
    </source>
</evidence>
<reference evidence="11" key="2">
    <citation type="submission" date="2015-06" db="UniProtKB">
        <authorList>
            <consortium name="EnsemblMetazoa"/>
        </authorList>
    </citation>
    <scope>IDENTIFICATION</scope>
</reference>
<dbReference type="EMBL" id="CAQQ02078856">
    <property type="status" value="NOT_ANNOTATED_CDS"/>
    <property type="molecule type" value="Genomic_DNA"/>
</dbReference>
<evidence type="ECO:0000256" key="6">
    <source>
        <dbReference type="ARBA" id="ARBA00023163"/>
    </source>
</evidence>
<dbReference type="GO" id="GO:0008270">
    <property type="term" value="F:zinc ion binding"/>
    <property type="evidence" value="ECO:0007669"/>
    <property type="project" value="UniProtKB-KW"/>
</dbReference>
<dbReference type="Proteomes" id="UP000015102">
    <property type="component" value="Unassembled WGS sequence"/>
</dbReference>
<dbReference type="STRING" id="36166.T1GS14"/>
<dbReference type="GO" id="GO:0000981">
    <property type="term" value="F:DNA-binding transcription factor activity, RNA polymerase II-specific"/>
    <property type="evidence" value="ECO:0007669"/>
    <property type="project" value="TreeGrafter"/>
</dbReference>
<feature type="domain" description="GATA-type" evidence="10">
    <location>
        <begin position="98"/>
        <end position="151"/>
    </location>
</feature>
<dbReference type="GO" id="GO:0045165">
    <property type="term" value="P:cell fate commitment"/>
    <property type="evidence" value="ECO:0007669"/>
    <property type="project" value="TreeGrafter"/>
</dbReference>
<feature type="region of interest" description="Disordered" evidence="9">
    <location>
        <begin position="80"/>
        <end position="99"/>
    </location>
</feature>
<dbReference type="Pfam" id="PF00320">
    <property type="entry name" value="GATA"/>
    <property type="match status" value="1"/>
</dbReference>
<protein>
    <recommendedName>
        <fullName evidence="10">GATA-type domain-containing protein</fullName>
    </recommendedName>
</protein>
<dbReference type="GO" id="GO:0000122">
    <property type="term" value="P:negative regulation of transcription by RNA polymerase II"/>
    <property type="evidence" value="ECO:0007669"/>
    <property type="project" value="TreeGrafter"/>
</dbReference>
<dbReference type="FunFam" id="3.30.50.10:FF:000002">
    <property type="entry name" value="Gata transcription factor gatad"/>
    <property type="match status" value="1"/>
</dbReference>
<evidence type="ECO:0000256" key="7">
    <source>
        <dbReference type="ARBA" id="ARBA00023242"/>
    </source>
</evidence>
<evidence type="ECO:0000256" key="1">
    <source>
        <dbReference type="ARBA" id="ARBA00004123"/>
    </source>
</evidence>
<dbReference type="GO" id="GO:0005634">
    <property type="term" value="C:nucleus"/>
    <property type="evidence" value="ECO:0007669"/>
    <property type="project" value="UniProtKB-SubCell"/>
</dbReference>
<dbReference type="PRINTS" id="PR00619">
    <property type="entry name" value="GATAZNFINGER"/>
</dbReference>
<keyword evidence="3 8" id="KW-0863">Zinc-finger</keyword>
<keyword evidence="6" id="KW-0804">Transcription</keyword>
<accession>T1GS14</accession>
<dbReference type="PROSITE" id="PS50114">
    <property type="entry name" value="GATA_ZN_FINGER_2"/>
    <property type="match status" value="1"/>
</dbReference>
<evidence type="ECO:0000256" key="4">
    <source>
        <dbReference type="ARBA" id="ARBA00022833"/>
    </source>
</evidence>
<dbReference type="CDD" id="cd00202">
    <property type="entry name" value="ZnF_GATA"/>
    <property type="match status" value="1"/>
</dbReference>
<sequence>TSNSQNDEPIALLKSDIKVEKFQNNSKLCRRKQACPSKNDNGDNMVLEDSSLPNENNRGNITGNSVWHVPVGSNDKAKVNKNQNFSNANNNNNSNNNNQKEMFCSNCGTTTTTIWRRNLRGEMVCNACGLYFKLHGVNRPHSMRRDTIHTRRRRPKDCEKEGRKRAKLSNSLTSDSDNMECSVELQSFKNHNFLMALGSVAQSMPQIKKENALNEDCSNT</sequence>
<keyword evidence="12" id="KW-1185">Reference proteome</keyword>
<evidence type="ECO:0000256" key="8">
    <source>
        <dbReference type="PROSITE-ProRule" id="PRU00094"/>
    </source>
</evidence>
<dbReference type="SUPFAM" id="SSF57716">
    <property type="entry name" value="Glucocorticoid receptor-like (DNA-binding domain)"/>
    <property type="match status" value="1"/>
</dbReference>
<keyword evidence="2" id="KW-0479">Metal-binding</keyword>
<feature type="region of interest" description="Disordered" evidence="9">
    <location>
        <begin position="145"/>
        <end position="176"/>
    </location>
</feature>
<dbReference type="EnsemblMetazoa" id="MESCA006461-RA">
    <property type="protein sequence ID" value="MESCA006461-PA"/>
    <property type="gene ID" value="MESCA006461"/>
</dbReference>
<dbReference type="EMBL" id="CAQQ02078855">
    <property type="status" value="NOT_ANNOTATED_CDS"/>
    <property type="molecule type" value="Genomic_DNA"/>
</dbReference>
<reference evidence="12" key="1">
    <citation type="submission" date="2013-02" db="EMBL/GenBank/DDBJ databases">
        <authorList>
            <person name="Hughes D."/>
        </authorList>
    </citation>
    <scope>NUCLEOTIDE SEQUENCE</scope>
    <source>
        <strain>Durham</strain>
        <strain evidence="12">NC isolate 2 -- Noor lab</strain>
    </source>
</reference>
<keyword evidence="5" id="KW-0805">Transcription regulation</keyword>
<comment type="subcellular location">
    <subcellularLocation>
        <location evidence="1">Nucleus</location>
    </subcellularLocation>
</comment>
<evidence type="ECO:0000256" key="9">
    <source>
        <dbReference type="SAM" id="MobiDB-lite"/>
    </source>
</evidence>
<proteinExistence type="predicted"/>
<dbReference type="AlphaFoldDB" id="T1GS14"/>
<dbReference type="SMART" id="SM00401">
    <property type="entry name" value="ZnF_GATA"/>
    <property type="match status" value="1"/>
</dbReference>
<dbReference type="InterPro" id="IPR039355">
    <property type="entry name" value="Transcription_factor_GATA"/>
</dbReference>
<evidence type="ECO:0000259" key="10">
    <source>
        <dbReference type="PROSITE" id="PS50114"/>
    </source>
</evidence>
<evidence type="ECO:0000256" key="3">
    <source>
        <dbReference type="ARBA" id="ARBA00022771"/>
    </source>
</evidence>
<dbReference type="HOGENOM" id="CLU_1258884_0_0_1"/>
<evidence type="ECO:0000313" key="12">
    <source>
        <dbReference type="Proteomes" id="UP000015102"/>
    </source>
</evidence>
<organism evidence="11 12">
    <name type="scientific">Megaselia scalaris</name>
    <name type="common">Humpbacked fly</name>
    <name type="synonym">Phora scalaris</name>
    <dbReference type="NCBI Taxonomy" id="36166"/>
    <lineage>
        <taxon>Eukaryota</taxon>
        <taxon>Metazoa</taxon>
        <taxon>Ecdysozoa</taxon>
        <taxon>Arthropoda</taxon>
        <taxon>Hexapoda</taxon>
        <taxon>Insecta</taxon>
        <taxon>Pterygota</taxon>
        <taxon>Neoptera</taxon>
        <taxon>Endopterygota</taxon>
        <taxon>Diptera</taxon>
        <taxon>Brachycera</taxon>
        <taxon>Muscomorpha</taxon>
        <taxon>Platypezoidea</taxon>
        <taxon>Phoridae</taxon>
        <taxon>Megaseliini</taxon>
        <taxon>Megaselia</taxon>
    </lineage>
</organism>
<name>T1GS14_MEGSC</name>
<dbReference type="PROSITE" id="PS00344">
    <property type="entry name" value="GATA_ZN_FINGER_1"/>
    <property type="match status" value="1"/>
</dbReference>
<dbReference type="InterPro" id="IPR013088">
    <property type="entry name" value="Znf_NHR/GATA"/>
</dbReference>